<dbReference type="Proteomes" id="UP000076096">
    <property type="component" value="Chromosome"/>
</dbReference>
<keyword evidence="2" id="KW-1185">Reference proteome</keyword>
<dbReference type="RefSeq" id="WP_062928479.1">
    <property type="nucleotide sequence ID" value="NZ_CP015098.1"/>
</dbReference>
<accession>A0A143C3Y8</accession>
<dbReference type="KEGG" id="stsi:A4E84_23495"/>
<sequence length="249" mass="26727">MIPAADSENAQHVSAADGNIPPLWFLAPEGFFALPIAATPEERSERALSFVRELYSRGDETIWEPAAPYYAAIAELMGDTGVSYAAMGLFSTADESEVPEGQVIRHEPAEGIAQCAFTVAIAPTDQAGTDTDVVAQGILATLSSDPYNDAIWLDLPCGPAVSCVSLREYDLGPEASADGEATKLLTGQIQVYVPFPTGPFTAIFTLYTASMDHWTDIYRLLSAVLQTVSFVEPTEEWTEERSQGLPGEA</sequence>
<proteinExistence type="predicted"/>
<name>A0A143C3Y8_9ACTN</name>
<dbReference type="AlphaFoldDB" id="A0A143C3Y8"/>
<evidence type="ECO:0000313" key="1">
    <source>
        <dbReference type="EMBL" id="AMW12197.1"/>
    </source>
</evidence>
<dbReference type="EMBL" id="CP015098">
    <property type="protein sequence ID" value="AMW12197.1"/>
    <property type="molecule type" value="Genomic_DNA"/>
</dbReference>
<reference evidence="2" key="1">
    <citation type="submission" date="2016-04" db="EMBL/GenBank/DDBJ databases">
        <authorList>
            <person name="Zhang B."/>
        </authorList>
    </citation>
    <scope>NUCLEOTIDE SEQUENCE [LARGE SCALE GENOMIC DNA]</scope>
    <source>
        <strain evidence="2">S10</strain>
    </source>
</reference>
<gene>
    <name evidence="1" type="ORF">A4E84_23495</name>
</gene>
<organism evidence="1 2">
    <name type="scientific">Streptomyces qaidamensis</name>
    <dbReference type="NCBI Taxonomy" id="1783515"/>
    <lineage>
        <taxon>Bacteria</taxon>
        <taxon>Bacillati</taxon>
        <taxon>Actinomycetota</taxon>
        <taxon>Actinomycetes</taxon>
        <taxon>Kitasatosporales</taxon>
        <taxon>Streptomycetaceae</taxon>
        <taxon>Streptomyces</taxon>
        <taxon>Streptomyces aurantiacus group</taxon>
    </lineage>
</organism>
<protein>
    <submittedName>
        <fullName evidence="1">Uncharacterized protein</fullName>
    </submittedName>
</protein>
<evidence type="ECO:0000313" key="2">
    <source>
        <dbReference type="Proteomes" id="UP000076096"/>
    </source>
</evidence>
<dbReference type="STRING" id="1783515.A4E84_23495"/>